<sequence length="77" mass="8687">MVGSEICVKNPLTKYNSQGLFERTPKDVPAKPLKCTSKRSIELSPDNLISRAALNRNLWKARGCSEHQFSSYDADHH</sequence>
<keyword evidence="2" id="KW-1185">Reference proteome</keyword>
<comment type="caution">
    <text evidence="1">The sequence shown here is derived from an EMBL/GenBank/DDBJ whole genome shotgun (WGS) entry which is preliminary data.</text>
</comment>
<reference evidence="1 2" key="1">
    <citation type="journal article" date="2022" name="Nat. Ecol. Evol.">
        <title>A masculinizing supergene underlies an exaggerated male reproductive morph in a spider.</title>
        <authorList>
            <person name="Hendrickx F."/>
            <person name="De Corte Z."/>
            <person name="Sonet G."/>
            <person name="Van Belleghem S.M."/>
            <person name="Kostlbacher S."/>
            <person name="Vangestel C."/>
        </authorList>
    </citation>
    <scope>NUCLEOTIDE SEQUENCE [LARGE SCALE GENOMIC DNA]</scope>
    <source>
        <strain evidence="1">W744_W776</strain>
    </source>
</reference>
<organism evidence="1 2">
    <name type="scientific">Oedothorax gibbosus</name>
    <dbReference type="NCBI Taxonomy" id="931172"/>
    <lineage>
        <taxon>Eukaryota</taxon>
        <taxon>Metazoa</taxon>
        <taxon>Ecdysozoa</taxon>
        <taxon>Arthropoda</taxon>
        <taxon>Chelicerata</taxon>
        <taxon>Arachnida</taxon>
        <taxon>Araneae</taxon>
        <taxon>Araneomorphae</taxon>
        <taxon>Entelegynae</taxon>
        <taxon>Araneoidea</taxon>
        <taxon>Linyphiidae</taxon>
        <taxon>Erigoninae</taxon>
        <taxon>Oedothorax</taxon>
    </lineage>
</organism>
<evidence type="ECO:0000313" key="1">
    <source>
        <dbReference type="EMBL" id="KAG8198219.1"/>
    </source>
</evidence>
<accession>A0AAV6VR53</accession>
<name>A0AAV6VR53_9ARAC</name>
<proteinExistence type="predicted"/>
<dbReference type="Proteomes" id="UP000827092">
    <property type="component" value="Unassembled WGS sequence"/>
</dbReference>
<evidence type="ECO:0000313" key="2">
    <source>
        <dbReference type="Proteomes" id="UP000827092"/>
    </source>
</evidence>
<protein>
    <submittedName>
        <fullName evidence="1">Uncharacterized protein</fullName>
    </submittedName>
</protein>
<dbReference type="EMBL" id="JAFNEN010000042">
    <property type="protein sequence ID" value="KAG8198219.1"/>
    <property type="molecule type" value="Genomic_DNA"/>
</dbReference>
<dbReference type="AlphaFoldDB" id="A0AAV6VR53"/>
<gene>
    <name evidence="1" type="ORF">JTE90_015315</name>
</gene>